<name>A0A2R8C2D3_9RHOB</name>
<dbReference type="AlphaFoldDB" id="A0A2R8C2D3"/>
<dbReference type="Gene3D" id="3.30.70.100">
    <property type="match status" value="1"/>
</dbReference>
<dbReference type="Pfam" id="PF07045">
    <property type="entry name" value="DUF1330"/>
    <property type="match status" value="1"/>
</dbReference>
<dbReference type="EMBL" id="ONZG01000001">
    <property type="protein sequence ID" value="SPJ26591.1"/>
    <property type="molecule type" value="Genomic_DNA"/>
</dbReference>
<dbReference type="RefSeq" id="WP_108784922.1">
    <property type="nucleotide sequence ID" value="NZ_ONZG01000001.1"/>
</dbReference>
<evidence type="ECO:0000259" key="1">
    <source>
        <dbReference type="Pfam" id="PF07045"/>
    </source>
</evidence>
<dbReference type="OrthoDB" id="9806380at2"/>
<proteinExistence type="predicted"/>
<protein>
    <recommendedName>
        <fullName evidence="1">DUF1330 domain-containing protein</fullName>
    </recommendedName>
</protein>
<gene>
    <name evidence="2" type="ORF">TRM7615_00059</name>
</gene>
<dbReference type="InterPro" id="IPR010753">
    <property type="entry name" value="DUF1330"/>
</dbReference>
<dbReference type="InterPro" id="IPR011008">
    <property type="entry name" value="Dimeric_a/b-barrel"/>
</dbReference>
<dbReference type="Proteomes" id="UP000244898">
    <property type="component" value="Unassembled WGS sequence"/>
</dbReference>
<evidence type="ECO:0000313" key="2">
    <source>
        <dbReference type="EMBL" id="SPJ26591.1"/>
    </source>
</evidence>
<organism evidence="2 3">
    <name type="scientific">Falsiruegeria mediterranea M17</name>
    <dbReference type="NCBI Taxonomy" id="1200281"/>
    <lineage>
        <taxon>Bacteria</taxon>
        <taxon>Pseudomonadati</taxon>
        <taxon>Pseudomonadota</taxon>
        <taxon>Alphaproteobacteria</taxon>
        <taxon>Rhodobacterales</taxon>
        <taxon>Roseobacteraceae</taxon>
        <taxon>Falsiruegeria</taxon>
    </lineage>
</organism>
<accession>A0A2R8C2D3</accession>
<keyword evidence="3" id="KW-1185">Reference proteome</keyword>
<evidence type="ECO:0000313" key="3">
    <source>
        <dbReference type="Proteomes" id="UP000244898"/>
    </source>
</evidence>
<dbReference type="SUPFAM" id="SSF54909">
    <property type="entry name" value="Dimeric alpha+beta barrel"/>
    <property type="match status" value="1"/>
</dbReference>
<reference evidence="3" key="1">
    <citation type="submission" date="2018-03" db="EMBL/GenBank/DDBJ databases">
        <authorList>
            <person name="Rodrigo-Torres L."/>
            <person name="Arahal R. D."/>
            <person name="Lucena T."/>
        </authorList>
    </citation>
    <scope>NUCLEOTIDE SEQUENCE [LARGE SCALE GENOMIC DNA]</scope>
    <source>
        <strain evidence="3">CECT 7615</strain>
    </source>
</reference>
<sequence length="93" mass="9778">MIYAVFKANIKNPQALGEYREQAGAALAKHGGKVEHATPSAQALDGAPSLPDVAALLSFPSAEAAQSWIDDPELADLHALRRSAGETEILLLT</sequence>
<feature type="domain" description="DUF1330" evidence="1">
    <location>
        <begin position="2"/>
        <end position="92"/>
    </location>
</feature>